<dbReference type="Proteomes" id="UP000053029">
    <property type="component" value="Unassembled WGS sequence"/>
</dbReference>
<sequence length="735" mass="85127">MKSDHIEALKRKLDECARVLDSTILVHLSQNLGTLAAQQTNVLDQLNDWQRKIYSEIVAGNTRIDSLIKTTAEDVKAHTMLEHNITRRATSTENSTILSMPGQLRQTLIASWKRQDTIDDAHRKTFEWIFDSTAHTKCPWDNFMLWTQDDNPIYWILGKAGSGKSTLMNFVVQDERTREAFKRVDLQKNQVGLLRSIIWQILKLVDVSTSVQIWSTMLQKISPPLPTVWTQKQLRRILQSLVQMICDPICLFLGGLDEFQGVEDHFEAIGDIIGVFRDRQKTKICIASRPSACLDSLYKTSPHLRLQDLTMSDITRYVEDKLTRTLSSDSYRWLATSASMEMHELIREVVLRAQGVFFWVRLTVESLVRGIQKDDDWRILARRLEQMPQGIFHLYEHMWKRMEADHPLYAREAAAYLQYVQERPFCSLIELTMACDESLQESYLDKLATCDLRTLGQELNAETSKKRILTRCAGFLEIHGSIDENEKDRSLLVRLWGVEDGDTDLIHYPETMKRLVEINKSHRRLYVSFLHRTAREYLETESGKKLLQAQPPMHHELVMMRYKSTLVTILLGAIWVNRHTVNPNQKSFIDPADGDTTGYSTIWTYSVLNMSPESLERTTRAFIEAGADLNTWIQLPLYSAGKYHPVWDRLRRIRDYDQSFVLLRIKARDILLYKNVFLEADLLHKAGSATVGPFLVIFEPPNAWRTVALDPSVKTVQDKFMRGFWQDQPMQDATN</sequence>
<evidence type="ECO:0000313" key="4">
    <source>
        <dbReference type="EMBL" id="KIW77686.1"/>
    </source>
</evidence>
<evidence type="ECO:0008006" key="6">
    <source>
        <dbReference type="Google" id="ProtNLM"/>
    </source>
</evidence>
<dbReference type="InterPro" id="IPR027417">
    <property type="entry name" value="P-loop_NTPase"/>
</dbReference>
<protein>
    <recommendedName>
        <fullName evidence="6">NACHT domain-containing protein</fullName>
    </recommendedName>
</protein>
<feature type="domain" description="DUF7791" evidence="3">
    <location>
        <begin position="407"/>
        <end position="566"/>
    </location>
</feature>
<feature type="domain" description="Nephrocystin 3-like N-terminal" evidence="2">
    <location>
        <begin position="125"/>
        <end position="289"/>
    </location>
</feature>
<dbReference type="RefSeq" id="XP_013281494.1">
    <property type="nucleotide sequence ID" value="XM_013426040.1"/>
</dbReference>
<dbReference type="PANTHER" id="PTHR10039">
    <property type="entry name" value="AMELOGENIN"/>
    <property type="match status" value="1"/>
</dbReference>
<dbReference type="Pfam" id="PF24883">
    <property type="entry name" value="NPHP3_N"/>
    <property type="match status" value="1"/>
</dbReference>
<keyword evidence="5" id="KW-1185">Reference proteome</keyword>
<dbReference type="SUPFAM" id="SSF52540">
    <property type="entry name" value="P-loop containing nucleoside triphosphate hydrolases"/>
    <property type="match status" value="1"/>
</dbReference>
<evidence type="ECO:0000259" key="2">
    <source>
        <dbReference type="Pfam" id="PF24883"/>
    </source>
</evidence>
<dbReference type="EMBL" id="KN846973">
    <property type="protein sequence ID" value="KIW77686.1"/>
    <property type="molecule type" value="Genomic_DNA"/>
</dbReference>
<proteinExistence type="predicted"/>
<reference evidence="4 5" key="1">
    <citation type="submission" date="2015-01" db="EMBL/GenBank/DDBJ databases">
        <title>The Genome Sequence of Fonsecaea pedrosoi CBS 271.37.</title>
        <authorList>
            <consortium name="The Broad Institute Genomics Platform"/>
            <person name="Cuomo C."/>
            <person name="de Hoog S."/>
            <person name="Gorbushina A."/>
            <person name="Stielow B."/>
            <person name="Teixiera M."/>
            <person name="Abouelleil A."/>
            <person name="Chapman S.B."/>
            <person name="Priest M."/>
            <person name="Young S.K."/>
            <person name="Wortman J."/>
            <person name="Nusbaum C."/>
            <person name="Birren B."/>
        </authorList>
    </citation>
    <scope>NUCLEOTIDE SEQUENCE [LARGE SCALE GENOMIC DNA]</scope>
    <source>
        <strain evidence="4 5">CBS 271.37</strain>
    </source>
</reference>
<dbReference type="InterPro" id="IPR056693">
    <property type="entry name" value="DUF7791"/>
</dbReference>
<dbReference type="HOGENOM" id="CLU_377237_0_0_1"/>
<dbReference type="VEuPathDB" id="FungiDB:Z517_07519"/>
<evidence type="ECO:0000313" key="5">
    <source>
        <dbReference type="Proteomes" id="UP000053029"/>
    </source>
</evidence>
<accession>A0A0D2DJ50</accession>
<dbReference type="Gene3D" id="3.40.50.300">
    <property type="entry name" value="P-loop containing nucleotide triphosphate hydrolases"/>
    <property type="match status" value="1"/>
</dbReference>
<dbReference type="GeneID" id="25307009"/>
<evidence type="ECO:0000256" key="1">
    <source>
        <dbReference type="ARBA" id="ARBA00022737"/>
    </source>
</evidence>
<dbReference type="OrthoDB" id="4158029at2759"/>
<dbReference type="PANTHER" id="PTHR10039:SF5">
    <property type="entry name" value="NACHT DOMAIN-CONTAINING PROTEIN"/>
    <property type="match status" value="1"/>
</dbReference>
<evidence type="ECO:0000259" key="3">
    <source>
        <dbReference type="Pfam" id="PF25053"/>
    </source>
</evidence>
<keyword evidence="1" id="KW-0677">Repeat</keyword>
<dbReference type="InterPro" id="IPR056884">
    <property type="entry name" value="NPHP3-like_N"/>
</dbReference>
<name>A0A0D2DJ50_9EURO</name>
<gene>
    <name evidence="4" type="ORF">Z517_07519</name>
</gene>
<dbReference type="Pfam" id="PF25053">
    <property type="entry name" value="DUF7791"/>
    <property type="match status" value="1"/>
</dbReference>
<dbReference type="STRING" id="1442368.A0A0D2DJ50"/>
<organism evidence="4 5">
    <name type="scientific">Fonsecaea pedrosoi CBS 271.37</name>
    <dbReference type="NCBI Taxonomy" id="1442368"/>
    <lineage>
        <taxon>Eukaryota</taxon>
        <taxon>Fungi</taxon>
        <taxon>Dikarya</taxon>
        <taxon>Ascomycota</taxon>
        <taxon>Pezizomycotina</taxon>
        <taxon>Eurotiomycetes</taxon>
        <taxon>Chaetothyriomycetidae</taxon>
        <taxon>Chaetothyriales</taxon>
        <taxon>Herpotrichiellaceae</taxon>
        <taxon>Fonsecaea</taxon>
    </lineage>
</organism>
<dbReference type="AlphaFoldDB" id="A0A0D2DJ50"/>